<evidence type="ECO:0000313" key="1">
    <source>
        <dbReference type="EMBL" id="RQH40829.1"/>
    </source>
</evidence>
<protein>
    <recommendedName>
        <fullName evidence="3">EcsC family protein</fullName>
    </recommendedName>
</protein>
<dbReference type="InterPro" id="IPR024787">
    <property type="entry name" value="EcsC"/>
</dbReference>
<sequence length="380" mass="40262">MTTTSADLSKTPNQNSSFLGSLFGSVRGAAQVVGNATVQAACGAGEAIGSVAVNTTHSLGYVTEMVNNSQLLLPLTKALKIELLEIVDRIDIVKAETEIQRLQQKYPNESPSEISHRVILEKAIYVGGTGVATSIVPGMGLGLIAVDLTVTTAIQAEMVYQIAYAYGFDLQEPARKGEVLGIFGLAVGGGQALKAGLGFMRNVPLAGAVIGGSTNAVMLYSLGYAACRFYEAKLAPETMEAALETAQVDTQKYLKAAIAQQAIMDQILVHVILAGNPGKTWEQILPELEGANLSPGSLEIIQKNIKSPPSLEKLLAQVNDEFAISVVAECQKIAELDEVITPQEKKVLELISKKLKVDLAAVEMQVLQSELDALAGILLE</sequence>
<evidence type="ECO:0008006" key="3">
    <source>
        <dbReference type="Google" id="ProtNLM"/>
    </source>
</evidence>
<dbReference type="AlphaFoldDB" id="A0A3N6PJQ9"/>
<dbReference type="EMBL" id="RCBY01000086">
    <property type="protein sequence ID" value="RQH40829.1"/>
    <property type="molecule type" value="Genomic_DNA"/>
</dbReference>
<evidence type="ECO:0000313" key="2">
    <source>
        <dbReference type="Proteomes" id="UP000269154"/>
    </source>
</evidence>
<dbReference type="Proteomes" id="UP000269154">
    <property type="component" value="Unassembled WGS sequence"/>
</dbReference>
<proteinExistence type="predicted"/>
<dbReference type="RefSeq" id="WP_124154883.1">
    <property type="nucleotide sequence ID" value="NZ_CAWOLW010000702.1"/>
</dbReference>
<comment type="caution">
    <text evidence="1">The sequence shown here is derived from an EMBL/GenBank/DDBJ whole genome shotgun (WGS) entry which is preliminary data.</text>
</comment>
<dbReference type="Pfam" id="PF12787">
    <property type="entry name" value="EcsC"/>
    <property type="match status" value="1"/>
</dbReference>
<reference evidence="1 2" key="1">
    <citation type="journal article" date="2018" name="ACS Chem. Biol.">
        <title>Ketoreductase domain dysfunction expands chemodiversity: malyngamide biosynthesis in the cyanobacterium Okeania hirsuta.</title>
        <authorList>
            <person name="Moss N.A."/>
            <person name="Leao T."/>
            <person name="Rankin M."/>
            <person name="McCullough T.M."/>
            <person name="Qu P."/>
            <person name="Korobeynikov A."/>
            <person name="Smith J.L."/>
            <person name="Gerwick L."/>
            <person name="Gerwick W.H."/>
        </authorList>
    </citation>
    <scope>NUCLEOTIDE SEQUENCE [LARGE SCALE GENOMIC DNA]</scope>
    <source>
        <strain evidence="1 2">PAB10Feb10-1</strain>
    </source>
</reference>
<organism evidence="1 2">
    <name type="scientific">Okeania hirsuta</name>
    <dbReference type="NCBI Taxonomy" id="1458930"/>
    <lineage>
        <taxon>Bacteria</taxon>
        <taxon>Bacillati</taxon>
        <taxon>Cyanobacteriota</taxon>
        <taxon>Cyanophyceae</taxon>
        <taxon>Oscillatoriophycideae</taxon>
        <taxon>Oscillatoriales</taxon>
        <taxon>Microcoleaceae</taxon>
        <taxon>Okeania</taxon>
    </lineage>
</organism>
<name>A0A3N6PJQ9_9CYAN</name>
<gene>
    <name evidence="1" type="ORF">D5R40_16080</name>
</gene>
<accession>A0A3N6PJQ9</accession>
<keyword evidence="2" id="KW-1185">Reference proteome</keyword>
<dbReference type="OrthoDB" id="424306at2"/>